<feature type="region of interest" description="Disordered" evidence="1">
    <location>
        <begin position="339"/>
        <end position="358"/>
    </location>
</feature>
<feature type="region of interest" description="Disordered" evidence="1">
    <location>
        <begin position="230"/>
        <end position="284"/>
    </location>
</feature>
<feature type="region of interest" description="Disordered" evidence="1">
    <location>
        <begin position="474"/>
        <end position="537"/>
    </location>
</feature>
<feature type="region of interest" description="Disordered" evidence="1">
    <location>
        <begin position="378"/>
        <end position="397"/>
    </location>
</feature>
<dbReference type="AlphaFoldDB" id="A0A6G1IS20"/>
<evidence type="ECO:0000256" key="1">
    <source>
        <dbReference type="SAM" id="MobiDB-lite"/>
    </source>
</evidence>
<reference evidence="2" key="1">
    <citation type="journal article" date="2020" name="Stud. Mycol.">
        <title>101 Dothideomycetes genomes: a test case for predicting lifestyles and emergence of pathogens.</title>
        <authorList>
            <person name="Haridas S."/>
            <person name="Albert R."/>
            <person name="Binder M."/>
            <person name="Bloem J."/>
            <person name="Labutti K."/>
            <person name="Salamov A."/>
            <person name="Andreopoulos B."/>
            <person name="Baker S."/>
            <person name="Barry K."/>
            <person name="Bills G."/>
            <person name="Bluhm B."/>
            <person name="Cannon C."/>
            <person name="Castanera R."/>
            <person name="Culley D."/>
            <person name="Daum C."/>
            <person name="Ezra D."/>
            <person name="Gonzalez J."/>
            <person name="Henrissat B."/>
            <person name="Kuo A."/>
            <person name="Liang C."/>
            <person name="Lipzen A."/>
            <person name="Lutzoni F."/>
            <person name="Magnuson J."/>
            <person name="Mondo S."/>
            <person name="Nolan M."/>
            <person name="Ohm R."/>
            <person name="Pangilinan J."/>
            <person name="Park H.-J."/>
            <person name="Ramirez L."/>
            <person name="Alfaro M."/>
            <person name="Sun H."/>
            <person name="Tritt A."/>
            <person name="Yoshinaga Y."/>
            <person name="Zwiers L.-H."/>
            <person name="Turgeon B."/>
            <person name="Goodwin S."/>
            <person name="Spatafora J."/>
            <person name="Crous P."/>
            <person name="Grigoriev I."/>
        </authorList>
    </citation>
    <scope>NUCLEOTIDE SEQUENCE</scope>
    <source>
        <strain evidence="2">CBS 122367</strain>
    </source>
</reference>
<dbReference type="EMBL" id="MU005593">
    <property type="protein sequence ID" value="KAF2681044.1"/>
    <property type="molecule type" value="Genomic_DNA"/>
</dbReference>
<gene>
    <name evidence="2" type="ORF">K458DRAFT_344276</name>
</gene>
<dbReference type="OrthoDB" id="5417628at2759"/>
<keyword evidence="3" id="KW-1185">Reference proteome</keyword>
<feature type="non-terminal residue" evidence="2">
    <location>
        <position position="537"/>
    </location>
</feature>
<feature type="compositionally biased region" description="Pro residues" evidence="1">
    <location>
        <begin position="379"/>
        <end position="391"/>
    </location>
</feature>
<sequence>MRYDNWDVILFPRDSLVPIQEFRTACYASQDEQGRQLSTLTCYISSLPTATPFRISIHSWATPAKPSALIESRRKTNQRVVFTTQVIVDGARVFHGFYEINSKWPQEIMTERRLITDQQVQSSRQSPCLEFPPFHQNVLWQSSWDAREHTGRVKVLLSEQLIRKTNNSGELDFGASNDIVCFAFQHAPKDILEQAGVSWPIRNPLYLPSTLAATGGFGVRGILSPQVPMPYTKPRDFATETRTQSPLSRQSQSTITRPRNPEPYARPRTDPPQFSQFPKPPGRSHLAEHFADTFDEMSMDSWSTRQPSSHSIADISMSDLNYSTPLFSHAEYLWRTTNPQQSHDHGQAPTGNHPRQEKRQVVVTLRDDQLGQIIEAISPPKPSSQRMPPPKMAGMSVTTRPSAASLARKASYPDLSMKNQLPCGNEDARPPTAYPHANRVPTPHPFVAQPQATWDSDVSMRDTSSVFSNLTRQLPVPPADHKSSPAQVPSAYGNIKSKKEGMHPPPGAPLGHDTRHGQSPLSELDDDKQFVPGHKGM</sequence>
<proteinExistence type="predicted"/>
<dbReference type="Proteomes" id="UP000799291">
    <property type="component" value="Unassembled WGS sequence"/>
</dbReference>
<protein>
    <submittedName>
        <fullName evidence="2">Uncharacterized protein</fullName>
    </submittedName>
</protein>
<organism evidence="2 3">
    <name type="scientific">Lentithecium fluviatile CBS 122367</name>
    <dbReference type="NCBI Taxonomy" id="1168545"/>
    <lineage>
        <taxon>Eukaryota</taxon>
        <taxon>Fungi</taxon>
        <taxon>Dikarya</taxon>
        <taxon>Ascomycota</taxon>
        <taxon>Pezizomycotina</taxon>
        <taxon>Dothideomycetes</taxon>
        <taxon>Pleosporomycetidae</taxon>
        <taxon>Pleosporales</taxon>
        <taxon>Massarineae</taxon>
        <taxon>Lentitheciaceae</taxon>
        <taxon>Lentithecium</taxon>
    </lineage>
</organism>
<feature type="compositionally biased region" description="Polar residues" evidence="1">
    <location>
        <begin position="240"/>
        <end position="257"/>
    </location>
</feature>
<name>A0A6G1IS20_9PLEO</name>
<evidence type="ECO:0000313" key="3">
    <source>
        <dbReference type="Proteomes" id="UP000799291"/>
    </source>
</evidence>
<evidence type="ECO:0000313" key="2">
    <source>
        <dbReference type="EMBL" id="KAF2681044.1"/>
    </source>
</evidence>
<accession>A0A6G1IS20</accession>